<evidence type="ECO:0000256" key="4">
    <source>
        <dbReference type="ARBA" id="ARBA00022827"/>
    </source>
</evidence>
<comment type="similarity">
    <text evidence="2">Belongs to the GMC oxidoreductase family.</text>
</comment>
<name>A0A089X5E6_STRGA</name>
<dbReference type="HOGENOM" id="CLU_545062_0_0_11"/>
<proteinExistence type="inferred from homology"/>
<evidence type="ECO:0000256" key="3">
    <source>
        <dbReference type="ARBA" id="ARBA00022630"/>
    </source>
</evidence>
<reference evidence="8" key="1">
    <citation type="journal article" date="2015" name="J. Biotechnol.">
        <title>Complete genome sequence of the actinobacterium Streptomyces glaucescens GLA.O (DSM 40922) consisting of a linear chromosome and one linear plasmid.</title>
        <authorList>
            <person name="Ortseifen V."/>
            <person name="Winkler A."/>
            <person name="Albersmeier A."/>
            <person name="Wendler S."/>
            <person name="Puhler A."/>
            <person name="Kalinowski J."/>
            <person name="Ruckert C."/>
        </authorList>
    </citation>
    <scope>NUCLEOTIDE SEQUENCE [LARGE SCALE GENOMIC DNA]</scope>
    <source>
        <strain evidence="8">DSM 40922 / GLA O</strain>
    </source>
</reference>
<evidence type="ECO:0000313" key="7">
    <source>
        <dbReference type="EMBL" id="AIR96274.1"/>
    </source>
</evidence>
<keyword evidence="3" id="KW-0285">Flavoprotein</keyword>
<dbReference type="SUPFAM" id="SSF51905">
    <property type="entry name" value="FAD/NAD(P)-binding domain"/>
    <property type="match status" value="1"/>
</dbReference>
<dbReference type="PANTHER" id="PTHR42784">
    <property type="entry name" value="PYRANOSE 2-OXIDASE"/>
    <property type="match status" value="1"/>
</dbReference>
<evidence type="ECO:0000256" key="2">
    <source>
        <dbReference type="ARBA" id="ARBA00010790"/>
    </source>
</evidence>
<dbReference type="PANTHER" id="PTHR42784:SF1">
    <property type="entry name" value="PYRANOSE 2-OXIDASE"/>
    <property type="match status" value="1"/>
</dbReference>
<evidence type="ECO:0000256" key="6">
    <source>
        <dbReference type="SAM" id="MobiDB-lite"/>
    </source>
</evidence>
<feature type="compositionally biased region" description="Polar residues" evidence="6">
    <location>
        <begin position="412"/>
        <end position="426"/>
    </location>
</feature>
<keyword evidence="8" id="KW-1185">Reference proteome</keyword>
<dbReference type="InterPro" id="IPR051473">
    <property type="entry name" value="P2Ox-like"/>
</dbReference>
<dbReference type="STRING" id="1907.SGLAU_01230"/>
<organism evidence="7 8">
    <name type="scientific">Streptomyces glaucescens</name>
    <dbReference type="NCBI Taxonomy" id="1907"/>
    <lineage>
        <taxon>Bacteria</taxon>
        <taxon>Bacillati</taxon>
        <taxon>Actinomycetota</taxon>
        <taxon>Actinomycetes</taxon>
        <taxon>Kitasatosporales</taxon>
        <taxon>Streptomycetaceae</taxon>
        <taxon>Streptomyces</taxon>
    </lineage>
</organism>
<feature type="region of interest" description="Disordered" evidence="6">
    <location>
        <begin position="399"/>
        <end position="426"/>
    </location>
</feature>
<comment type="cofactor">
    <cofactor evidence="1">
        <name>FAD</name>
        <dbReference type="ChEBI" id="CHEBI:57692"/>
    </cofactor>
</comment>
<gene>
    <name evidence="7" type="primary">stsB</name>
    <name evidence="7" type="ORF">SGLAU_01230</name>
</gene>
<dbReference type="InterPro" id="IPR036188">
    <property type="entry name" value="FAD/NAD-bd_sf"/>
</dbReference>
<dbReference type="RefSeq" id="WP_244315153.1">
    <property type="nucleotide sequence ID" value="NZ_CP009438.1"/>
</dbReference>
<dbReference type="EMBL" id="CP009438">
    <property type="protein sequence ID" value="AIR96274.1"/>
    <property type="molecule type" value="Genomic_DNA"/>
</dbReference>
<protein>
    <submittedName>
        <fullName evidence="7">Putative NADH:N-amidino-scyllo-inosamine oxidoreductase</fullName>
    </submittedName>
</protein>
<dbReference type="eggNOG" id="COG2303">
    <property type="taxonomic scope" value="Bacteria"/>
</dbReference>
<evidence type="ECO:0000256" key="1">
    <source>
        <dbReference type="ARBA" id="ARBA00001974"/>
    </source>
</evidence>
<dbReference type="GO" id="GO:0016491">
    <property type="term" value="F:oxidoreductase activity"/>
    <property type="evidence" value="ECO:0007669"/>
    <property type="project" value="UniProtKB-KW"/>
</dbReference>
<keyword evidence="4" id="KW-0274">FAD</keyword>
<dbReference type="Proteomes" id="UP000029482">
    <property type="component" value="Chromosome"/>
</dbReference>
<keyword evidence="5" id="KW-0560">Oxidoreductase</keyword>
<dbReference type="AlphaFoldDB" id="A0A089X5E6"/>
<sequence>MTIRLSGGVADSAAIVVVGGGLAGLEVATALVEHGIDDVLLIEAGPGDDLTHIHLGLPQDGATETVFAPENDPYFRRPWESDSTHYTGISGLRRRLGGRSLYWHGVILPLEDWALRPPWWPSDVIDDLTKSWRGGASLYERVTAELLAWSSPTPAGASRLHRFGGQDFRSLPRACRHPSSDGRWEAYSPLTRWPTEDGVPRPPAGLRVRCDTEVLAVDVRAGAARGVLVRDTAGEVGTVTADAVVLCAGTVESTRLGIQALTSVGALAEPRLGGLADHIVQGFVVRLPGTAGAVPPLGSHYVPAHHSTRSYLRLDVHRTEYGDTLLDVRVTGEQLPNPDSVVECSGGPGLPWGTRVRTALLPEDRHLVTAQRDALSAFWRSLAGELRLPAAPLEFSEYGDPGRDNTRVLPSRTRSQTTGVPESWTSLLGTEDHEGGSLPLGGVLTSRQEFAELPRLYAAGPVVFPRLGAANPSLTALALSRRLAALLAAAV</sequence>
<accession>A0A089X5E6</accession>
<evidence type="ECO:0000256" key="5">
    <source>
        <dbReference type="ARBA" id="ARBA00023002"/>
    </source>
</evidence>
<dbReference type="KEGG" id="sgu:SGLAU_01230"/>
<dbReference type="Gene3D" id="3.50.50.60">
    <property type="entry name" value="FAD/NAD(P)-binding domain"/>
    <property type="match status" value="1"/>
</dbReference>
<evidence type="ECO:0000313" key="8">
    <source>
        <dbReference type="Proteomes" id="UP000029482"/>
    </source>
</evidence>